<dbReference type="Proteomes" id="UP000559027">
    <property type="component" value="Unassembled WGS sequence"/>
</dbReference>
<accession>A0A8H5FSU6</accession>
<keyword evidence="3" id="KW-1185">Reference proteome</keyword>
<name>A0A8H5FSU6_9AGAR</name>
<dbReference type="PROSITE" id="PS50181">
    <property type="entry name" value="FBOX"/>
    <property type="match status" value="1"/>
</dbReference>
<dbReference type="InterPro" id="IPR032675">
    <property type="entry name" value="LRR_dom_sf"/>
</dbReference>
<comment type="caution">
    <text evidence="2">The sequence shown here is derived from an EMBL/GenBank/DDBJ whole genome shotgun (WGS) entry which is preliminary data.</text>
</comment>
<gene>
    <name evidence="2" type="ORF">D9756_010277</name>
</gene>
<feature type="domain" description="F-box" evidence="1">
    <location>
        <begin position="1"/>
        <end position="57"/>
    </location>
</feature>
<dbReference type="OrthoDB" id="3541472at2759"/>
<reference evidence="2 3" key="1">
    <citation type="journal article" date="2020" name="ISME J.">
        <title>Uncovering the hidden diversity of litter-decomposition mechanisms in mushroom-forming fungi.</title>
        <authorList>
            <person name="Floudas D."/>
            <person name="Bentzer J."/>
            <person name="Ahren D."/>
            <person name="Johansson T."/>
            <person name="Persson P."/>
            <person name="Tunlid A."/>
        </authorList>
    </citation>
    <scope>NUCLEOTIDE SEQUENCE [LARGE SCALE GENOMIC DNA]</scope>
    <source>
        <strain evidence="2 3">CBS 146.42</strain>
    </source>
</reference>
<evidence type="ECO:0000313" key="3">
    <source>
        <dbReference type="Proteomes" id="UP000559027"/>
    </source>
</evidence>
<dbReference type="EMBL" id="JAACJO010000023">
    <property type="protein sequence ID" value="KAF5347804.1"/>
    <property type="molecule type" value="Genomic_DNA"/>
</dbReference>
<dbReference type="Gene3D" id="3.80.10.10">
    <property type="entry name" value="Ribonuclease Inhibitor"/>
    <property type="match status" value="1"/>
</dbReference>
<organism evidence="2 3">
    <name type="scientific">Leucocoprinus leucothites</name>
    <dbReference type="NCBI Taxonomy" id="201217"/>
    <lineage>
        <taxon>Eukaryota</taxon>
        <taxon>Fungi</taxon>
        <taxon>Dikarya</taxon>
        <taxon>Basidiomycota</taxon>
        <taxon>Agaricomycotina</taxon>
        <taxon>Agaricomycetes</taxon>
        <taxon>Agaricomycetidae</taxon>
        <taxon>Agaricales</taxon>
        <taxon>Agaricineae</taxon>
        <taxon>Agaricaceae</taxon>
        <taxon>Leucocoprinus</taxon>
    </lineage>
</organism>
<dbReference type="AlphaFoldDB" id="A0A8H5FSU6"/>
<evidence type="ECO:0000313" key="2">
    <source>
        <dbReference type="EMBL" id="KAF5347804.1"/>
    </source>
</evidence>
<dbReference type="InterPro" id="IPR001810">
    <property type="entry name" value="F-box_dom"/>
</dbReference>
<evidence type="ECO:0000259" key="1">
    <source>
        <dbReference type="PROSITE" id="PS50181"/>
    </source>
</evidence>
<sequence length="428" mass="48115">MSTIDALPTEILEKILIHLPRAPNETLVKRLGNLRLVSKRIDDIVSPLILPEYFIIVSKRPSLIRCDEICTALATGTPTIFRHLRVLRVNMFYVKDEDASRPWFFLLQLLLPLGQINIVKWTYDPIELRAYSASVISDFLLSLTSLQSLTELDVIVLTRKDPGLAFPLEPIPQLRTFRILWHCPYAPHPKILSQISCAVSCCNKLENFSFVVPSVNLCKFESTVTFAQLFEAASSLSTNMVLQALELHGVSITPGDIKVHLGHFRNLTKLCVVFDPSPSAAKNIGEVLQILRESNIFLKNVLIDKIHHPGTFSYLSSYSGIEQLSLQPGHPLDDSPQLMDELFTSVLPAHSKSLKWLRIGRQSPSGWTESFSMEQLATVTNCQLLEFVHCWISIKPDDITKDESEALVNDYNMPFPVSNLIDLARNGG</sequence>
<proteinExistence type="predicted"/>
<protein>
    <recommendedName>
        <fullName evidence="1">F-box domain-containing protein</fullName>
    </recommendedName>
</protein>